<organism evidence="2 3">
    <name type="scientific">Lichtheimia corymbifera JMRC:FSU:9682</name>
    <dbReference type="NCBI Taxonomy" id="1263082"/>
    <lineage>
        <taxon>Eukaryota</taxon>
        <taxon>Fungi</taxon>
        <taxon>Fungi incertae sedis</taxon>
        <taxon>Mucoromycota</taxon>
        <taxon>Mucoromycotina</taxon>
        <taxon>Mucoromycetes</taxon>
        <taxon>Mucorales</taxon>
        <taxon>Lichtheimiaceae</taxon>
        <taxon>Lichtheimia</taxon>
    </lineage>
</organism>
<gene>
    <name evidence="2" type="ORF">LCOR_05086.1</name>
</gene>
<evidence type="ECO:0000256" key="1">
    <source>
        <dbReference type="SAM" id="MobiDB-lite"/>
    </source>
</evidence>
<sequence>MEKREQGDQVTDRLPRWRFRKERKLALRRAHRQRIAQARDQKKDRPEEEELEAHSLYIQQKRQWEEREKRYDMINLAKKRAAEAERIAREASKNEWRDTLLRIPMLPPSMRNKDQQDPIRHRPQFISSSSERSSQETIESEEPYHWP</sequence>
<comment type="caution">
    <text evidence="2">The sequence shown here is derived from an EMBL/GenBank/DDBJ whole genome shotgun (WGS) entry which is preliminary data.</text>
</comment>
<dbReference type="VEuPathDB" id="FungiDB:LCOR_05086.1"/>
<evidence type="ECO:0000313" key="2">
    <source>
        <dbReference type="EMBL" id="CDH53770.1"/>
    </source>
</evidence>
<feature type="compositionally biased region" description="Basic and acidic residues" evidence="1">
    <location>
        <begin position="111"/>
        <end position="120"/>
    </location>
</feature>
<proteinExistence type="predicted"/>
<evidence type="ECO:0000313" key="3">
    <source>
        <dbReference type="Proteomes" id="UP000027586"/>
    </source>
</evidence>
<feature type="compositionally biased region" description="Basic and acidic residues" evidence="1">
    <location>
        <begin position="37"/>
        <end position="46"/>
    </location>
</feature>
<feature type="region of interest" description="Disordered" evidence="1">
    <location>
        <begin position="100"/>
        <end position="147"/>
    </location>
</feature>
<keyword evidence="3" id="KW-1185">Reference proteome</keyword>
<reference evidence="2" key="1">
    <citation type="submission" date="2013-08" db="EMBL/GenBank/DDBJ databases">
        <title>Gene expansion shapes genome architecture in the human pathogen Lichtheimia corymbifera: an evolutionary genomics analysis in the ancient terrestrial Mucorales (Mucoromycotina).</title>
        <authorList>
            <person name="Schwartze V.U."/>
            <person name="Winter S."/>
            <person name="Shelest E."/>
            <person name="Marcet-Houben M."/>
            <person name="Horn F."/>
            <person name="Wehner S."/>
            <person name="Hoffmann K."/>
            <person name="Riege K."/>
            <person name="Sammeth M."/>
            <person name="Nowrousian M."/>
            <person name="Valiante V."/>
            <person name="Linde J."/>
            <person name="Jacobsen I.D."/>
            <person name="Marz M."/>
            <person name="Brakhage A.A."/>
            <person name="Gabaldon T."/>
            <person name="Bocker S."/>
            <person name="Voigt K."/>
        </authorList>
    </citation>
    <scope>NUCLEOTIDE SEQUENCE [LARGE SCALE GENOMIC DNA]</scope>
    <source>
        <strain evidence="2">FSU 9682</strain>
    </source>
</reference>
<dbReference type="OrthoDB" id="2283114at2759"/>
<accession>A0A068RVL3</accession>
<name>A0A068RVL3_9FUNG</name>
<dbReference type="AlphaFoldDB" id="A0A068RVL3"/>
<dbReference type="EMBL" id="CBTN010000019">
    <property type="protein sequence ID" value="CDH53770.1"/>
    <property type="molecule type" value="Genomic_DNA"/>
</dbReference>
<feature type="region of interest" description="Disordered" evidence="1">
    <location>
        <begin position="28"/>
        <end position="54"/>
    </location>
</feature>
<dbReference type="Proteomes" id="UP000027586">
    <property type="component" value="Unassembled WGS sequence"/>
</dbReference>
<protein>
    <submittedName>
        <fullName evidence="2">Uncharacterized protein</fullName>
    </submittedName>
</protein>
<feature type="compositionally biased region" description="Low complexity" evidence="1">
    <location>
        <begin position="127"/>
        <end position="137"/>
    </location>
</feature>